<evidence type="ECO:0000256" key="4">
    <source>
        <dbReference type="ARBA" id="ARBA00022691"/>
    </source>
</evidence>
<accession>A0A0P8A9I7</accession>
<sequence length="339" mass="36343">MIDPVDNFEIPAEWIKRASIPLDELKLRISSGRYVLLSDGSLLRRGFTTGTTAAAAAKAAVLSLKGDISELSVPTPVGIRVFLPVHAKDGKASAIKDSGDHSIDVTGGIEIQAEAKENETIIIKAGYGIGSKNGKPAINPSPMRQIEEAIKEALLETGSRGALVTISIPRGKEIAKKTLNEKIGIIGGLSILGTTGFVEPWNEHLGETKEELIEKADKVVLTTGRIGMRFSSMLFPGYTVILIGSDISRGLAAAKGEVVICGLPGLILKWANPDILKNSGYLTIQEMIDANQENPVIDRALDEAVRVSGKRIVLLDRNGTIFRDTHERNINPINPDGTL</sequence>
<dbReference type="NCBIfam" id="NF000855">
    <property type="entry name" value="PRK00075.2-4"/>
    <property type="match status" value="1"/>
</dbReference>
<proteinExistence type="inferred from homology"/>
<dbReference type="EMBL" id="LKCM01000162">
    <property type="protein sequence ID" value="KPQ43293.1"/>
    <property type="molecule type" value="Genomic_DNA"/>
</dbReference>
<dbReference type="PATRIC" id="fig|1719120.3.peg.2351"/>
<dbReference type="NCBIfam" id="NF000856">
    <property type="entry name" value="PRK00075.2-5"/>
    <property type="match status" value="1"/>
</dbReference>
<dbReference type="HAMAP" id="MF_00787">
    <property type="entry name" value="CbiD"/>
    <property type="match status" value="1"/>
</dbReference>
<dbReference type="SUPFAM" id="SSF111342">
    <property type="entry name" value="CbiD-like"/>
    <property type="match status" value="1"/>
</dbReference>
<dbReference type="PANTHER" id="PTHR35863">
    <property type="entry name" value="COBALT-PRECORRIN-5B C(1)-METHYLTRANSFERASE"/>
    <property type="match status" value="1"/>
</dbReference>
<dbReference type="AlphaFoldDB" id="A0A0P8A9I7"/>
<evidence type="ECO:0000256" key="3">
    <source>
        <dbReference type="ARBA" id="ARBA00022679"/>
    </source>
</evidence>
<dbReference type="Gene3D" id="3.30.2110.10">
    <property type="entry name" value="CbiD-like"/>
    <property type="match status" value="1"/>
</dbReference>
<dbReference type="GO" id="GO:0032259">
    <property type="term" value="P:methylation"/>
    <property type="evidence" value="ECO:0007669"/>
    <property type="project" value="UniProtKB-KW"/>
</dbReference>
<name>A0A0P8A9I7_9EURY</name>
<dbReference type="GO" id="GO:0043780">
    <property type="term" value="F:cobalt-precorrin-5B C1-methyltransferase activity"/>
    <property type="evidence" value="ECO:0007669"/>
    <property type="project" value="RHEA"/>
</dbReference>
<comment type="catalytic activity">
    <reaction evidence="5">
        <text>Co-precorrin-5B + S-adenosyl-L-methionine = Co-precorrin-6A + S-adenosyl-L-homocysteine</text>
        <dbReference type="Rhea" id="RHEA:26285"/>
        <dbReference type="ChEBI" id="CHEBI:57856"/>
        <dbReference type="ChEBI" id="CHEBI:59789"/>
        <dbReference type="ChEBI" id="CHEBI:60063"/>
        <dbReference type="ChEBI" id="CHEBI:60064"/>
        <dbReference type="EC" id="2.1.1.195"/>
    </reaction>
</comment>
<comment type="pathway">
    <text evidence="5">Cofactor biosynthesis; adenosylcobalamin biosynthesis; cob(II)yrinate a,c-diamide from sirohydrochlorin (anaerobic route): step 6/10.</text>
</comment>
<comment type="similarity">
    <text evidence="5">Belongs to the CbiD family.</text>
</comment>
<evidence type="ECO:0000313" key="6">
    <source>
        <dbReference type="EMBL" id="KPQ43293.1"/>
    </source>
</evidence>
<dbReference type="UniPathway" id="UPA00148">
    <property type="reaction ID" value="UER00227"/>
</dbReference>
<protein>
    <recommendedName>
        <fullName evidence="5">Cobalt-precorrin-5B C(1)-methyltransferase</fullName>
        <ecNumber evidence="5">2.1.1.195</ecNumber>
    </recommendedName>
    <alternativeName>
        <fullName evidence="5">Cobalt-precorrin-6A synthase</fullName>
    </alternativeName>
</protein>
<dbReference type="GO" id="GO:0019251">
    <property type="term" value="P:anaerobic cobalamin biosynthetic process"/>
    <property type="evidence" value="ECO:0007669"/>
    <property type="project" value="UniProtKB-UniRule"/>
</dbReference>
<keyword evidence="3 5" id="KW-0808">Transferase</keyword>
<dbReference type="PANTHER" id="PTHR35863:SF1">
    <property type="entry name" value="COBALT-PRECORRIN-5B C(1)-METHYLTRANSFERASE"/>
    <property type="match status" value="1"/>
</dbReference>
<gene>
    <name evidence="5" type="primary">cbiD</name>
    <name evidence="6" type="ORF">MPEBLZ_02149</name>
</gene>
<dbReference type="InterPro" id="IPR002748">
    <property type="entry name" value="CbiD"/>
</dbReference>
<evidence type="ECO:0000256" key="5">
    <source>
        <dbReference type="HAMAP-Rule" id="MF_00787"/>
    </source>
</evidence>
<keyword evidence="2 5" id="KW-0489">Methyltransferase</keyword>
<comment type="caution">
    <text evidence="6">The sequence shown here is derived from an EMBL/GenBank/DDBJ whole genome shotgun (WGS) entry which is preliminary data.</text>
</comment>
<evidence type="ECO:0000256" key="2">
    <source>
        <dbReference type="ARBA" id="ARBA00022603"/>
    </source>
</evidence>
<dbReference type="Gene3D" id="3.40.50.10720">
    <property type="entry name" value="CbiD-like domains"/>
    <property type="match status" value="1"/>
</dbReference>
<dbReference type="EC" id="2.1.1.195" evidence="5"/>
<keyword evidence="4 5" id="KW-0949">S-adenosyl-L-methionine</keyword>
<evidence type="ECO:0000256" key="1">
    <source>
        <dbReference type="ARBA" id="ARBA00022573"/>
    </source>
</evidence>
<keyword evidence="1 5" id="KW-0169">Cobalamin biosynthesis</keyword>
<dbReference type="Pfam" id="PF01888">
    <property type="entry name" value="CbiD"/>
    <property type="match status" value="1"/>
</dbReference>
<organism evidence="6 7">
    <name type="scientific">Candidatus Methanoperedens nitratireducens</name>
    <dbReference type="NCBI Taxonomy" id="1392998"/>
    <lineage>
        <taxon>Archaea</taxon>
        <taxon>Methanobacteriati</taxon>
        <taxon>Methanobacteriota</taxon>
        <taxon>Stenosarchaea group</taxon>
        <taxon>Methanomicrobia</taxon>
        <taxon>Methanosarcinales</taxon>
        <taxon>ANME-2 cluster</taxon>
        <taxon>Candidatus Methanoperedentaceae</taxon>
        <taxon>Candidatus Methanoperedens</taxon>
    </lineage>
</organism>
<comment type="function">
    <text evidence="5">Catalyzes the methylation of C-1 in cobalt-precorrin-5B to form cobalt-precorrin-6A.</text>
</comment>
<dbReference type="InterPro" id="IPR036074">
    <property type="entry name" value="CbiD_sf"/>
</dbReference>
<dbReference type="Proteomes" id="UP000050360">
    <property type="component" value="Unassembled WGS sequence"/>
</dbReference>
<evidence type="ECO:0000313" key="7">
    <source>
        <dbReference type="Proteomes" id="UP000050360"/>
    </source>
</evidence>
<reference evidence="6 7" key="1">
    <citation type="submission" date="2015-09" db="EMBL/GenBank/DDBJ databases">
        <title>A metagenomics-based metabolic model of nitrate-dependent anaerobic oxidation of methane by Methanoperedens-like archaea.</title>
        <authorList>
            <person name="Arshad A."/>
            <person name="Speth D.R."/>
            <person name="De Graaf R.M."/>
            <person name="Op Den Camp H.J."/>
            <person name="Jetten M.S."/>
            <person name="Welte C.U."/>
        </authorList>
    </citation>
    <scope>NUCLEOTIDE SEQUENCE [LARGE SCALE GENOMIC DNA]</scope>
</reference>